<gene>
    <name evidence="5" type="ORF">EDD60_10999</name>
</gene>
<dbReference type="InterPro" id="IPR050679">
    <property type="entry name" value="Bact_HTH_transcr_reg"/>
</dbReference>
<evidence type="ECO:0000259" key="4">
    <source>
        <dbReference type="PROSITE" id="PS50949"/>
    </source>
</evidence>
<reference evidence="5 6" key="1">
    <citation type="submission" date="2019-03" db="EMBL/GenBank/DDBJ databases">
        <title>Genomic Encyclopedia of Type Strains, Phase IV (KMG-IV): sequencing the most valuable type-strain genomes for metagenomic binning, comparative biology and taxonomic classification.</title>
        <authorList>
            <person name="Goeker M."/>
        </authorList>
    </citation>
    <scope>NUCLEOTIDE SEQUENCE [LARGE SCALE GENOMIC DNA]</scope>
    <source>
        <strain evidence="5 6">DSM 29487</strain>
    </source>
</reference>
<evidence type="ECO:0000256" key="2">
    <source>
        <dbReference type="ARBA" id="ARBA00023125"/>
    </source>
</evidence>
<dbReference type="RefSeq" id="WP_066445757.1">
    <property type="nucleotide sequence ID" value="NZ_CAUWFI010000044.1"/>
</dbReference>
<dbReference type="InterPro" id="IPR028978">
    <property type="entry name" value="Chorismate_lyase_/UTRA_dom_sf"/>
</dbReference>
<dbReference type="PROSITE" id="PS50949">
    <property type="entry name" value="HTH_GNTR"/>
    <property type="match status" value="1"/>
</dbReference>
<accession>A0A4R3Z5Y0</accession>
<organism evidence="5 6">
    <name type="scientific">Longibaculum muris</name>
    <dbReference type="NCBI Taxonomy" id="1796628"/>
    <lineage>
        <taxon>Bacteria</taxon>
        <taxon>Bacillati</taxon>
        <taxon>Bacillota</taxon>
        <taxon>Erysipelotrichia</taxon>
        <taxon>Erysipelotrichales</taxon>
        <taxon>Coprobacillaceae</taxon>
        <taxon>Longibaculum</taxon>
    </lineage>
</organism>
<dbReference type="PRINTS" id="PR00035">
    <property type="entry name" value="HTHGNTR"/>
</dbReference>
<dbReference type="CDD" id="cd07377">
    <property type="entry name" value="WHTH_GntR"/>
    <property type="match status" value="1"/>
</dbReference>
<keyword evidence="1" id="KW-0805">Transcription regulation</keyword>
<keyword evidence="3" id="KW-0804">Transcription</keyword>
<dbReference type="EMBL" id="SMCQ01000009">
    <property type="protein sequence ID" value="TCV99517.1"/>
    <property type="molecule type" value="Genomic_DNA"/>
</dbReference>
<dbReference type="Pfam" id="PF00392">
    <property type="entry name" value="GntR"/>
    <property type="match status" value="1"/>
</dbReference>
<dbReference type="Pfam" id="PF07702">
    <property type="entry name" value="UTRA"/>
    <property type="match status" value="1"/>
</dbReference>
<evidence type="ECO:0000256" key="1">
    <source>
        <dbReference type="ARBA" id="ARBA00023015"/>
    </source>
</evidence>
<sequence length="238" mass="27133">MKLSFQSGQKPLWSQLYDILESRILNGEYKEGEVLPSEMSLMEEFGVSRVTVRQAMDKLINAKLISRKRGKGTIVLKRENTVATSFQSSFNGVKETNNNNDRRVIGVEYTTPPIDVAYYFGISVNVPVLKLTRQTYVDEKPVTHYETYINPIVPVDEKTDFSGSMYAKLEQAGYPITHVKEKITATLMSTKQKELFQIAKKNEAIMNRTRMGSSNDLPIEYTYSQYVANGYELVIDLK</sequence>
<dbReference type="Gene3D" id="3.40.1410.10">
    <property type="entry name" value="Chorismate lyase-like"/>
    <property type="match status" value="1"/>
</dbReference>
<dbReference type="SUPFAM" id="SSF46785">
    <property type="entry name" value="Winged helix' DNA-binding domain"/>
    <property type="match status" value="1"/>
</dbReference>
<dbReference type="InterPro" id="IPR011663">
    <property type="entry name" value="UTRA"/>
</dbReference>
<feature type="domain" description="HTH gntR-type" evidence="4">
    <location>
        <begin position="10"/>
        <end position="78"/>
    </location>
</feature>
<dbReference type="Gene3D" id="1.10.10.10">
    <property type="entry name" value="Winged helix-like DNA-binding domain superfamily/Winged helix DNA-binding domain"/>
    <property type="match status" value="1"/>
</dbReference>
<dbReference type="GO" id="GO:0045892">
    <property type="term" value="P:negative regulation of DNA-templated transcription"/>
    <property type="evidence" value="ECO:0007669"/>
    <property type="project" value="TreeGrafter"/>
</dbReference>
<dbReference type="InterPro" id="IPR036390">
    <property type="entry name" value="WH_DNA-bd_sf"/>
</dbReference>
<keyword evidence="6" id="KW-1185">Reference proteome</keyword>
<dbReference type="InterPro" id="IPR036388">
    <property type="entry name" value="WH-like_DNA-bd_sf"/>
</dbReference>
<dbReference type="Proteomes" id="UP000295515">
    <property type="component" value="Unassembled WGS sequence"/>
</dbReference>
<protein>
    <submittedName>
        <fullName evidence="5">GntR family transcriptional regulator</fullName>
    </submittedName>
</protein>
<dbReference type="SMART" id="SM00345">
    <property type="entry name" value="HTH_GNTR"/>
    <property type="match status" value="1"/>
</dbReference>
<proteinExistence type="predicted"/>
<dbReference type="GeneID" id="98915383"/>
<dbReference type="PANTHER" id="PTHR44846">
    <property type="entry name" value="MANNOSYL-D-GLYCERATE TRANSPORT/METABOLISM SYSTEM REPRESSOR MNGR-RELATED"/>
    <property type="match status" value="1"/>
</dbReference>
<dbReference type="AlphaFoldDB" id="A0A4R3Z5Y0"/>
<dbReference type="SUPFAM" id="SSF64288">
    <property type="entry name" value="Chorismate lyase-like"/>
    <property type="match status" value="1"/>
</dbReference>
<name>A0A4R3Z5Y0_9FIRM</name>
<dbReference type="InterPro" id="IPR000524">
    <property type="entry name" value="Tscrpt_reg_HTH_GntR"/>
</dbReference>
<evidence type="ECO:0000313" key="6">
    <source>
        <dbReference type="Proteomes" id="UP000295515"/>
    </source>
</evidence>
<keyword evidence="2" id="KW-0238">DNA-binding</keyword>
<dbReference type="SMART" id="SM00866">
    <property type="entry name" value="UTRA"/>
    <property type="match status" value="1"/>
</dbReference>
<evidence type="ECO:0000256" key="3">
    <source>
        <dbReference type="ARBA" id="ARBA00023163"/>
    </source>
</evidence>
<dbReference type="GO" id="GO:0003677">
    <property type="term" value="F:DNA binding"/>
    <property type="evidence" value="ECO:0007669"/>
    <property type="project" value="UniProtKB-KW"/>
</dbReference>
<evidence type="ECO:0000313" key="5">
    <source>
        <dbReference type="EMBL" id="TCV99517.1"/>
    </source>
</evidence>
<dbReference type="PANTHER" id="PTHR44846:SF1">
    <property type="entry name" value="MANNOSYL-D-GLYCERATE TRANSPORT_METABOLISM SYSTEM REPRESSOR MNGR-RELATED"/>
    <property type="match status" value="1"/>
</dbReference>
<dbReference type="GO" id="GO:0003700">
    <property type="term" value="F:DNA-binding transcription factor activity"/>
    <property type="evidence" value="ECO:0007669"/>
    <property type="project" value="InterPro"/>
</dbReference>
<comment type="caution">
    <text evidence="5">The sequence shown here is derived from an EMBL/GenBank/DDBJ whole genome shotgun (WGS) entry which is preliminary data.</text>
</comment>